<gene>
    <name evidence="3" type="ORF">SAMN02910414_02455</name>
</gene>
<feature type="transmembrane region" description="Helical" evidence="2">
    <location>
        <begin position="232"/>
        <end position="261"/>
    </location>
</feature>
<proteinExistence type="predicted"/>
<organism evidence="3 4">
    <name type="scientific">Lachnobacterium bovis DSM 14045</name>
    <dbReference type="NCBI Taxonomy" id="1122142"/>
    <lineage>
        <taxon>Bacteria</taxon>
        <taxon>Bacillati</taxon>
        <taxon>Bacillota</taxon>
        <taxon>Clostridia</taxon>
        <taxon>Lachnospirales</taxon>
        <taxon>Lachnospiraceae</taxon>
        <taxon>Lachnobacterium</taxon>
    </lineage>
</organism>
<dbReference type="RefSeq" id="WP_074719240.1">
    <property type="nucleotide sequence ID" value="NZ_FNPG01000045.1"/>
</dbReference>
<keyword evidence="2" id="KW-1133">Transmembrane helix</keyword>
<dbReference type="Proteomes" id="UP000183918">
    <property type="component" value="Unassembled WGS sequence"/>
</dbReference>
<dbReference type="EMBL" id="FNPG01000045">
    <property type="protein sequence ID" value="SDY82562.1"/>
    <property type="molecule type" value="Genomic_DNA"/>
</dbReference>
<keyword evidence="4" id="KW-1185">Reference proteome</keyword>
<protein>
    <submittedName>
        <fullName evidence="3">The BURPS668_1122 family of deaminases</fullName>
    </submittedName>
</protein>
<keyword evidence="1" id="KW-0175">Coiled coil</keyword>
<dbReference type="Pfam" id="PF14424">
    <property type="entry name" value="Toxin-deaminase"/>
    <property type="match status" value="1"/>
</dbReference>
<evidence type="ECO:0000256" key="1">
    <source>
        <dbReference type="SAM" id="Coils"/>
    </source>
</evidence>
<name>A0A1H3N0Z1_9FIRM</name>
<accession>A0A1H3N0Z1</accession>
<dbReference type="OrthoDB" id="1747549at2"/>
<dbReference type="eggNOG" id="ENOG5032ZTQ">
    <property type="taxonomic scope" value="Bacteria"/>
</dbReference>
<keyword evidence="2" id="KW-0812">Transmembrane</keyword>
<dbReference type="STRING" id="1122142.SAMN02910414_02455"/>
<evidence type="ECO:0000313" key="3">
    <source>
        <dbReference type="EMBL" id="SDY82562.1"/>
    </source>
</evidence>
<feature type="coiled-coil region" evidence="1">
    <location>
        <begin position="12"/>
        <end position="82"/>
    </location>
</feature>
<sequence>MKTDLKINYTGLEVIASKIEEYREAIENIDEAIERLDRVLTKQESKSTKKLSKKISKMHNDRSELINTLKKLEKLVHDYTDDMSKLAPCKTEGVNTRVDSLDIKFNLFQIRCSKYDFKTKTASTPLDKSTYIYSADPKNAETNKKMKANYEKIVKFHESRILPTLNKMHNYYDELNDIYENVISEYENTDDVYQTRMNQLYNESIDSGQRWKDFGNKVGSILDAFSASFVRAFALAFIVELLCVAFPAYAVAIIIIAMVAVPLGQSAISYAPDSAFDWPLLRDIKNECNATKDDIGKMCNAAIERGPIGILEVIGQDLEDNCQTEEGYASLFGSVAGSVMGGKFAQNSYELYGPKKLEKANFEAVRKMVNESELEEIKDPKMEMADSVEGSNKGETTVKAPNKFQELSSAVLRKIDDAIDKEFIERANSTIREKMSGGIRRHYNTGYAEAHVTGLDKTTYFAHSSVDSLEDLAKKYPRETVERAEGISTLPPEDERVFEALKVNTENVVDGKGAYYRYNDTEYKILNEIATRIGDNPEASGHIKMYSDLKSCPSCQHVIKQFQARYPKIKVEVIYKKVGGGK</sequence>
<evidence type="ECO:0000256" key="2">
    <source>
        <dbReference type="SAM" id="Phobius"/>
    </source>
</evidence>
<dbReference type="InterPro" id="IPR032721">
    <property type="entry name" value="Toxin-deaminase"/>
</dbReference>
<reference evidence="3 4" key="1">
    <citation type="submission" date="2016-10" db="EMBL/GenBank/DDBJ databases">
        <authorList>
            <person name="de Groot N.N."/>
        </authorList>
    </citation>
    <scope>NUCLEOTIDE SEQUENCE [LARGE SCALE GENOMIC DNA]</scope>
    <source>
        <strain evidence="3 4">DSM 14045</strain>
    </source>
</reference>
<evidence type="ECO:0000313" key="4">
    <source>
        <dbReference type="Proteomes" id="UP000183918"/>
    </source>
</evidence>
<keyword evidence="2" id="KW-0472">Membrane</keyword>
<dbReference type="AlphaFoldDB" id="A0A1H3N0Z1"/>